<name>A0A090E2X6_9BACT</name>
<feature type="region of interest" description="Disordered" evidence="1">
    <location>
        <begin position="1"/>
        <end position="25"/>
    </location>
</feature>
<reference evidence="2" key="2">
    <citation type="submission" date="2014-09" db="EMBL/GenBank/DDBJ databases">
        <title>Criblamydia sequanensis harbors a mega-plasmid encoding arsenite resistance.</title>
        <authorList>
            <person name="Bertelli C."/>
            <person name="Goesmann A."/>
            <person name="Greub G."/>
        </authorList>
    </citation>
    <scope>NUCLEOTIDE SEQUENCE [LARGE SCALE GENOMIC DNA]</scope>
    <source>
        <strain evidence="2">CRIB-18</strain>
    </source>
</reference>
<dbReference type="STRING" id="1437425.CSEC_2178"/>
<protein>
    <submittedName>
        <fullName evidence="2">Uncharacterized protein</fullName>
    </submittedName>
</protein>
<dbReference type="RefSeq" id="WP_041018539.1">
    <property type="nucleotide sequence ID" value="NZ_CCEJ010000011.1"/>
</dbReference>
<evidence type="ECO:0000313" key="3">
    <source>
        <dbReference type="Proteomes" id="UP000031552"/>
    </source>
</evidence>
<dbReference type="Proteomes" id="UP000031552">
    <property type="component" value="Unassembled WGS sequence"/>
</dbReference>
<reference evidence="2" key="1">
    <citation type="submission" date="2013-12" db="EMBL/GenBank/DDBJ databases">
        <authorList>
            <person name="Linke B."/>
        </authorList>
    </citation>
    <scope>NUCLEOTIDE SEQUENCE [LARGE SCALE GENOMIC DNA]</scope>
    <source>
        <strain evidence="2">CRIB-18</strain>
    </source>
</reference>
<gene>
    <name evidence="2" type="ORF">CSEC_2178</name>
</gene>
<comment type="caution">
    <text evidence="2">The sequence shown here is derived from an EMBL/GenBank/DDBJ whole genome shotgun (WGS) entry which is preliminary data.</text>
</comment>
<dbReference type="EMBL" id="CCEJ010000011">
    <property type="protein sequence ID" value="CDR34984.1"/>
    <property type="molecule type" value="Genomic_DNA"/>
</dbReference>
<accession>A0A090E2X6</accession>
<dbReference type="AlphaFoldDB" id="A0A090E2X6"/>
<proteinExistence type="predicted"/>
<sequence>MGIEGPKKNLFNPLHQRPAGQKIDPAFIKKEDMPSSSGESVPKKNLFNKTNKVEILRVAASIGFERERLPESILFPWLLNDKKTRNEAVNLLSRIIGDRKNRGRNEK</sequence>
<keyword evidence="3" id="KW-1185">Reference proteome</keyword>
<evidence type="ECO:0000256" key="1">
    <source>
        <dbReference type="SAM" id="MobiDB-lite"/>
    </source>
</evidence>
<evidence type="ECO:0000313" key="2">
    <source>
        <dbReference type="EMBL" id="CDR34984.1"/>
    </source>
</evidence>
<organism evidence="2 3">
    <name type="scientific">Candidatus Criblamydia sequanensis CRIB-18</name>
    <dbReference type="NCBI Taxonomy" id="1437425"/>
    <lineage>
        <taxon>Bacteria</taxon>
        <taxon>Pseudomonadati</taxon>
        <taxon>Chlamydiota</taxon>
        <taxon>Chlamydiia</taxon>
        <taxon>Parachlamydiales</taxon>
        <taxon>Candidatus Criblamydiaceae</taxon>
        <taxon>Candidatus Criblamydia</taxon>
    </lineage>
</organism>